<name>A0A060UYZ4_9PROT</name>
<dbReference type="InterPro" id="IPR050678">
    <property type="entry name" value="DNA_Partitioning_ATPase"/>
</dbReference>
<evidence type="ECO:0000313" key="3">
    <source>
        <dbReference type="EMBL" id="SMH67825.1"/>
    </source>
</evidence>
<dbReference type="AlphaFoldDB" id="A0A060UYZ4"/>
<proteinExistence type="predicted"/>
<accession>A0A060UYZ4</accession>
<evidence type="ECO:0000313" key="4">
    <source>
        <dbReference type="Proteomes" id="UP000193925"/>
    </source>
</evidence>
<dbReference type="PANTHER" id="PTHR13696">
    <property type="entry name" value="P-LOOP CONTAINING NUCLEOSIDE TRIPHOSPHATE HYDROLASE"/>
    <property type="match status" value="1"/>
</dbReference>
<dbReference type="RefSeq" id="WP_035194900.1">
    <property type="nucleotide sequence ID" value="NZ_CCCS020000054.1"/>
</dbReference>
<dbReference type="PANTHER" id="PTHR13696:SF96">
    <property type="entry name" value="COBQ_COBB_MIND_PARA NUCLEOTIDE BINDING DOMAIN-CONTAINING PROTEIN"/>
    <property type="match status" value="1"/>
</dbReference>
<keyword evidence="3" id="KW-0614">Plasmid</keyword>
<dbReference type="CDD" id="cd02042">
    <property type="entry name" value="ParAB_family"/>
    <property type="match status" value="1"/>
</dbReference>
<organism evidence="2">
    <name type="scientific">Acidithiobacillus ferrivorans</name>
    <dbReference type="NCBI Taxonomy" id="160808"/>
    <lineage>
        <taxon>Bacteria</taxon>
        <taxon>Pseudomonadati</taxon>
        <taxon>Pseudomonadota</taxon>
        <taxon>Acidithiobacillia</taxon>
        <taxon>Acidithiobacillales</taxon>
        <taxon>Acidithiobacillaceae</taxon>
        <taxon>Acidithiobacillus</taxon>
    </lineage>
</organism>
<evidence type="ECO:0000313" key="2">
    <source>
        <dbReference type="EMBL" id="CDQ11699.1"/>
    </source>
</evidence>
<geneLocation type="plasmid" evidence="3">
    <name>AFERRIp</name>
</geneLocation>
<dbReference type="Proteomes" id="UP000193925">
    <property type="component" value="Plasmid AFERRIp"/>
</dbReference>
<sequence length="216" mass="23480">MFRIVCNSQKGGSGKSTVCRVLSVHAARLGFSVYLVDTDTQGTLTQWHEAREAEEPRRVELTRDVLGKGMNALAAQGADFVFVDTPPNASEHLDDVFELADLVLVPIKPTPDDLKAALVTVYRLKSLGVPFLFVITQAIQNTNITAQAIAALSHHGSVAETILVNRVAYPSAFTDGRTPQEIEPRAPAAREIASLWDNILSYLHTGTVETRSEARG</sequence>
<reference evidence="2" key="1">
    <citation type="submission" date="2014-03" db="EMBL/GenBank/DDBJ databases">
        <authorList>
            <person name="Genoscope - CEA"/>
        </authorList>
    </citation>
    <scope>NUCLEOTIDE SEQUENCE [LARGE SCALE GENOMIC DNA]</scope>
    <source>
        <strain evidence="2">CF27</strain>
    </source>
</reference>
<dbReference type="InterPro" id="IPR002586">
    <property type="entry name" value="CobQ/CobB/MinD/ParA_Nub-bd_dom"/>
</dbReference>
<dbReference type="SUPFAM" id="SSF52540">
    <property type="entry name" value="P-loop containing nucleoside triphosphate hydrolases"/>
    <property type="match status" value="1"/>
</dbReference>
<gene>
    <name evidence="2" type="ORF">AFERRI_580032</name>
    <name evidence="3" type="ORF">AFERRI_P0029</name>
</gene>
<evidence type="ECO:0000259" key="1">
    <source>
        <dbReference type="Pfam" id="PF01656"/>
    </source>
</evidence>
<geneLocation type="plasmid" evidence="4">
    <name>aferrip</name>
</geneLocation>
<dbReference type="EMBL" id="CCCS020000054">
    <property type="protein sequence ID" value="CDQ11699.1"/>
    <property type="molecule type" value="Genomic_DNA"/>
</dbReference>
<dbReference type="Gene3D" id="3.40.50.300">
    <property type="entry name" value="P-loop containing nucleotide triphosphate hydrolases"/>
    <property type="match status" value="1"/>
</dbReference>
<reference evidence="3 4" key="3">
    <citation type="submission" date="2017-03" db="EMBL/GenBank/DDBJ databases">
        <authorList>
            <person name="Regsiter A."/>
            <person name="William W."/>
        </authorList>
    </citation>
    <scope>NUCLEOTIDE SEQUENCE [LARGE SCALE GENOMIC DNA]</scope>
    <source>
        <strain evidence="3">PRJEB5721</strain>
        <plasmid evidence="4">aferrip</plasmid>
        <plasmid evidence="3">AFERRIp</plasmid>
    </source>
</reference>
<dbReference type="Pfam" id="PF01656">
    <property type="entry name" value="CbiA"/>
    <property type="match status" value="1"/>
</dbReference>
<protein>
    <submittedName>
        <fullName evidence="2">Plasmid partitioning protein homolog</fullName>
    </submittedName>
</protein>
<dbReference type="PIRSF" id="PIRSF009320">
    <property type="entry name" value="Nuc_binding_HP_1000"/>
    <property type="match status" value="1"/>
</dbReference>
<feature type="domain" description="CobQ/CobB/MinD/ParA nucleotide binding" evidence="1">
    <location>
        <begin position="4"/>
        <end position="138"/>
    </location>
</feature>
<reference evidence="2" key="2">
    <citation type="submission" date="2014-07" db="EMBL/GenBank/DDBJ databases">
        <title>Initial genome analysis of the psychrotolerant acidophile Acidithiobacillus ferrivorans CF27: insights into iron and sulfur oxidation pathways and into biofilm formation.</title>
        <authorList>
            <person name="Talla E."/>
            <person name="Hedrich S."/>
            <person name="Mangenot S."/>
            <person name="Ji B."/>
            <person name="Johnson D.B."/>
            <person name="Barbe V."/>
            <person name="Bonnefoy V."/>
        </authorList>
    </citation>
    <scope>NUCLEOTIDE SEQUENCE [LARGE SCALE GENOMIC DNA]</scope>
    <source>
        <strain evidence="2">CF27</strain>
    </source>
</reference>
<dbReference type="InterPro" id="IPR027417">
    <property type="entry name" value="P-loop_NTPase"/>
</dbReference>
<keyword evidence="4" id="KW-1185">Reference proteome</keyword>
<dbReference type="EMBL" id="LT841306">
    <property type="protein sequence ID" value="SMH67825.1"/>
    <property type="molecule type" value="Genomic_DNA"/>
</dbReference>